<keyword evidence="2" id="KW-1185">Reference proteome</keyword>
<reference evidence="1" key="1">
    <citation type="submission" date="2023-07" db="EMBL/GenBank/DDBJ databases">
        <title>Black Yeasts Isolated from many extreme environments.</title>
        <authorList>
            <person name="Coleine C."/>
            <person name="Stajich J.E."/>
            <person name="Selbmann L."/>
        </authorList>
    </citation>
    <scope>NUCLEOTIDE SEQUENCE</scope>
    <source>
        <strain evidence="1">CCFEE 5714</strain>
    </source>
</reference>
<sequence length="1154" mass="128798">MAQAQPKSTMRRQQLTPSSASEDENDRESAAQRLRKAQEDERIEREAEIRRRIKSLPCPGCEQHPPGNDGLSNRYRRDLEPQRRDGDGDGEGGDSISTPPSPSPRHAEQHTVMPFLAEHIPLQYNVKQEETDKLKGNALQERTSTKFCYRHSPSTLNCRRQANEPSMQELQHDLASLSQSDQQAISHVWSLFSAAPAKHRNLMLQGILTQCCFPQLSYITSTVRDLIKIDFLAALPPELAFRVLSYLDTGSLCRAAQVSQRWRSLADDDVVWHKMCEQHIDRKCGKCGWGLPLLERKRLRSERREIRLRASGKKLDYRSPPADIGTPVLDEEQEGGEAKGGIPVAEPLSSSRAGQKRRATEGSPAESSKRRCSHSPERSGPYTSDDKTLFPSTTLKRRPWKDIYKTRFQVGTNWKHGRFTTRIFRGHTNGVMSLQFDSEHLITGSYDTTAKVWNVQTGEVLRTLRGHTSGIRCLQFDDSKLMTGSLDCTLRLWNWKTGQCLRVFQAHTAGIVTLHFSGPWVASGSMDQTIRVWNSETQSTFLLRGHTDWINCVRVDEASRTLFSASDDLTVRLWDLDNRTCIKVFEGHVGQVQQVVPMPAEFELDEHKTTRSANRDDEDAKSDASGPTSSSHRYENKRLETPEEDRGERERPPFWPNQPDRPAPPRYMLTGALDSTIRLWDVHFNAEKPEQHAAAGNTGQQNQHQPPAAVPPPPNNLPNPTVRPFRILPTDPLTNSHTPRAASCLRTFFGHVEGIWTLAADHLRLISGSEDRMLKVWDPRTGKCERTITGHAGPPPTISVSLHDLRAGSVSLETLEQAFGPASLGVIIVTDLPPEYAALRKRVLSLASYLAALPDRELAELESPRSKYNIGWSLGKETLASGRYDTLKGSFYAQPICNAQLETRAKRLYPQVPEFTSPNLWPSEDVLPGFRESLEGLCTLIVDVAGEVAKSCDRYGVEKLNGYKRGVLEGIVRGSVATKARLLHYFPPPPSSSSSLPAEPKEQRPDSAVGLDDEWCTTHKDLGALTGLTSQMFIDESLHTPQQTSSGDVPNLPELDAHPDPQAGLWIQDRSGSKTQVHIPRDALAFQTGEALEVITRGAFRAVPHFVRGPAAGAGPRSIARNTLAVFTQPNLWDMVDDERDFAAFGQFSLAKTV</sequence>
<dbReference type="EMBL" id="JAUTXU010000485">
    <property type="protein sequence ID" value="KAK3679604.1"/>
    <property type="molecule type" value="Genomic_DNA"/>
</dbReference>
<gene>
    <name evidence="1" type="ORF">LTR37_021375</name>
</gene>
<proteinExistence type="predicted"/>
<accession>A0ACC3MA20</accession>
<evidence type="ECO:0000313" key="1">
    <source>
        <dbReference type="EMBL" id="KAK3679604.1"/>
    </source>
</evidence>
<dbReference type="Proteomes" id="UP001281147">
    <property type="component" value="Unassembled WGS sequence"/>
</dbReference>
<protein>
    <submittedName>
        <fullName evidence="1">Uncharacterized protein</fullName>
    </submittedName>
</protein>
<comment type="caution">
    <text evidence="1">The sequence shown here is derived from an EMBL/GenBank/DDBJ whole genome shotgun (WGS) entry which is preliminary data.</text>
</comment>
<name>A0ACC3MA20_9PEZI</name>
<organism evidence="1 2">
    <name type="scientific">Vermiconidia calcicola</name>
    <dbReference type="NCBI Taxonomy" id="1690605"/>
    <lineage>
        <taxon>Eukaryota</taxon>
        <taxon>Fungi</taxon>
        <taxon>Dikarya</taxon>
        <taxon>Ascomycota</taxon>
        <taxon>Pezizomycotina</taxon>
        <taxon>Dothideomycetes</taxon>
        <taxon>Dothideomycetidae</taxon>
        <taxon>Mycosphaerellales</taxon>
        <taxon>Extremaceae</taxon>
        <taxon>Vermiconidia</taxon>
    </lineage>
</organism>
<evidence type="ECO:0000313" key="2">
    <source>
        <dbReference type="Proteomes" id="UP001281147"/>
    </source>
</evidence>